<dbReference type="SUPFAM" id="SSF53474">
    <property type="entry name" value="alpha/beta-Hydrolases"/>
    <property type="match status" value="1"/>
</dbReference>
<evidence type="ECO:0000313" key="4">
    <source>
        <dbReference type="Proteomes" id="UP000505377"/>
    </source>
</evidence>
<proteinExistence type="predicted"/>
<sequence length="546" mass="60717">MTTFWVDGVRPEDAGYPGFAPGTSTVDGMLVERDVTIGLRDGAHLYADVYRPAASADPVPVLLAWSSYGKHGGLRFEQFGAHGVDVGALSAHTRFEAPDPVWWTSRGYAVALPDPRGSWNSPGDNVPFGPQEVSDACDVIGWLGRQEWSNGRVGMSGVSYFSIIQWLVAAQRPEHLHAINPWEGVSDPYRELFLHGGIPETAFMGQWQRMLRASRGRVEDFAASIRAHPLLDGWALSKTPDLSAIEVPAYVVASWSDHGLHTRGTLEGFRRIASREKFLEVHGRKKWAHYYDERSLLRQEAFFCTHLKGGPSRTEDWPEVEIEVRERAYVGDTRAESEWPPARTRYEPLHLASGGRLSRDPVQQEDEVGYDAATGSAGFDLVFDEDTEVTGYMALRLWVEARGSDDMDLFVGVRKLDASGAKVDFPFFAKFDDGDVALGWLRASHRELDPERSTPFQPVHPHTREQRLAAGEVVPVDIEVWASSTLFERGSTLRLIVQGHDLRSHEQFTSQRHDDTRNAGTHVLHVGGRHDSHLLLPVIGDAAGTA</sequence>
<dbReference type="PANTHER" id="PTHR43056">
    <property type="entry name" value="PEPTIDASE S9 PROLYL OLIGOPEPTIDASE"/>
    <property type="match status" value="1"/>
</dbReference>
<keyword evidence="4" id="KW-1185">Reference proteome</keyword>
<dbReference type="Gene3D" id="1.10.3020.20">
    <property type="match status" value="1"/>
</dbReference>
<dbReference type="EMBL" id="CP053564">
    <property type="protein sequence ID" value="QJY48124.1"/>
    <property type="molecule type" value="Genomic_DNA"/>
</dbReference>
<dbReference type="SUPFAM" id="SSF49785">
    <property type="entry name" value="Galactose-binding domain-like"/>
    <property type="match status" value="1"/>
</dbReference>
<dbReference type="InterPro" id="IPR008979">
    <property type="entry name" value="Galactose-bd-like_sf"/>
</dbReference>
<evidence type="ECO:0000256" key="1">
    <source>
        <dbReference type="ARBA" id="ARBA00022801"/>
    </source>
</evidence>
<evidence type="ECO:0000259" key="2">
    <source>
        <dbReference type="SMART" id="SM00939"/>
    </source>
</evidence>
<dbReference type="Proteomes" id="UP000505377">
    <property type="component" value="Chromosome"/>
</dbReference>
<dbReference type="GO" id="GO:0008239">
    <property type="term" value="F:dipeptidyl-peptidase activity"/>
    <property type="evidence" value="ECO:0007669"/>
    <property type="project" value="InterPro"/>
</dbReference>
<reference evidence="3 4" key="1">
    <citation type="submission" date="2020-05" db="EMBL/GenBank/DDBJ databases">
        <authorList>
            <person name="Mo P."/>
        </authorList>
    </citation>
    <scope>NUCLEOTIDE SEQUENCE [LARGE SCALE GENOMIC DNA]</scope>
    <source>
        <strain evidence="3 4">Gen01</strain>
    </source>
</reference>
<dbReference type="AlphaFoldDB" id="A0A6M6JJ44"/>
<dbReference type="PANTHER" id="PTHR43056:SF10">
    <property type="entry name" value="COCE_NOND FAMILY, PUTATIVE (AFU_ORTHOLOGUE AFUA_7G00600)-RELATED"/>
    <property type="match status" value="1"/>
</dbReference>
<dbReference type="SMART" id="SM00939">
    <property type="entry name" value="PepX_C"/>
    <property type="match status" value="1"/>
</dbReference>
<dbReference type="InterPro" id="IPR029058">
    <property type="entry name" value="AB_hydrolase_fold"/>
</dbReference>
<dbReference type="InterPro" id="IPR050585">
    <property type="entry name" value="Xaa-Pro_dipeptidyl-ppase/CocE"/>
</dbReference>
<dbReference type="Pfam" id="PF02129">
    <property type="entry name" value="Peptidase_S15"/>
    <property type="match status" value="1"/>
</dbReference>
<evidence type="ECO:0000313" key="3">
    <source>
        <dbReference type="EMBL" id="QJY48124.1"/>
    </source>
</evidence>
<name>A0A6M6JJ44_9PSEU</name>
<organism evidence="3 4">
    <name type="scientific">Pseudonocardia broussonetiae</name>
    <dbReference type="NCBI Taxonomy" id="2736640"/>
    <lineage>
        <taxon>Bacteria</taxon>
        <taxon>Bacillati</taxon>
        <taxon>Actinomycetota</taxon>
        <taxon>Actinomycetes</taxon>
        <taxon>Pseudonocardiales</taxon>
        <taxon>Pseudonocardiaceae</taxon>
        <taxon>Pseudonocardia</taxon>
    </lineage>
</organism>
<dbReference type="Gene3D" id="2.60.120.260">
    <property type="entry name" value="Galactose-binding domain-like"/>
    <property type="match status" value="1"/>
</dbReference>
<feature type="domain" description="Xaa-Pro dipeptidyl-peptidase C-terminal" evidence="2">
    <location>
        <begin position="300"/>
        <end position="535"/>
    </location>
</feature>
<protein>
    <submittedName>
        <fullName evidence="3">CocE/NonD family hydrolase</fullName>
    </submittedName>
</protein>
<dbReference type="Gene3D" id="3.40.50.1820">
    <property type="entry name" value="alpha/beta hydrolase"/>
    <property type="match status" value="1"/>
</dbReference>
<dbReference type="RefSeq" id="WP_172161503.1">
    <property type="nucleotide sequence ID" value="NZ_CP053564.1"/>
</dbReference>
<accession>A0A6M6JJ44</accession>
<dbReference type="InterPro" id="IPR013736">
    <property type="entry name" value="Xaa-Pro_dipept_C"/>
</dbReference>
<dbReference type="Pfam" id="PF08530">
    <property type="entry name" value="PepX_C"/>
    <property type="match status" value="1"/>
</dbReference>
<dbReference type="KEGG" id="pbro:HOP40_21900"/>
<keyword evidence="1 3" id="KW-0378">Hydrolase</keyword>
<gene>
    <name evidence="3" type="ORF">HOP40_21900</name>
</gene>
<dbReference type="NCBIfam" id="TIGR00976">
    <property type="entry name" value="CocE_NonD"/>
    <property type="match status" value="2"/>
</dbReference>
<dbReference type="InterPro" id="IPR000383">
    <property type="entry name" value="Xaa-Pro-like_dom"/>
</dbReference>
<dbReference type="InterPro" id="IPR005674">
    <property type="entry name" value="CocE/Ser_esterase"/>
</dbReference>